<keyword evidence="5" id="KW-1185">Reference proteome</keyword>
<keyword evidence="2" id="KW-0560">Oxidoreductase</keyword>
<dbReference type="PANTHER" id="PTHR30466:SF11">
    <property type="entry name" value="FLAVIN-DEPENDENT MONOOXYGENASE, REDUCTASE SUBUNIT HSAB"/>
    <property type="match status" value="1"/>
</dbReference>
<dbReference type="PANTHER" id="PTHR30466">
    <property type="entry name" value="FLAVIN REDUCTASE"/>
    <property type="match status" value="1"/>
</dbReference>
<evidence type="ECO:0000313" key="5">
    <source>
        <dbReference type="Proteomes" id="UP001500653"/>
    </source>
</evidence>
<dbReference type="EMBL" id="BAAALN010000016">
    <property type="protein sequence ID" value="GAA1248862.1"/>
    <property type="molecule type" value="Genomic_DNA"/>
</dbReference>
<dbReference type="SMART" id="SM00903">
    <property type="entry name" value="Flavin_Reduct"/>
    <property type="match status" value="1"/>
</dbReference>
<evidence type="ECO:0000313" key="4">
    <source>
        <dbReference type="EMBL" id="GAA1248862.1"/>
    </source>
</evidence>
<dbReference type="SUPFAM" id="SSF50475">
    <property type="entry name" value="FMN-binding split barrel"/>
    <property type="match status" value="1"/>
</dbReference>
<dbReference type="Pfam" id="PF01613">
    <property type="entry name" value="Flavin_Reduct"/>
    <property type="match status" value="1"/>
</dbReference>
<organism evidence="4 5">
    <name type="scientific">Prauserella halophila</name>
    <dbReference type="NCBI Taxonomy" id="185641"/>
    <lineage>
        <taxon>Bacteria</taxon>
        <taxon>Bacillati</taxon>
        <taxon>Actinomycetota</taxon>
        <taxon>Actinomycetes</taxon>
        <taxon>Pseudonocardiales</taxon>
        <taxon>Pseudonocardiaceae</taxon>
        <taxon>Prauserella</taxon>
    </lineage>
</organism>
<comment type="caution">
    <text evidence="4">The sequence shown here is derived from an EMBL/GenBank/DDBJ whole genome shotgun (WGS) entry which is preliminary data.</text>
</comment>
<sequence length="169" mass="18160">MGMQSVSQLDEREIRTTFGSFPTGVTALCTQGPSGPDGMAASAFTGVSLEPPLVSVCVQKSSTTWPRLRSRHKLGVSILASGQEAACRSLSARSGDRFVNLAWTASETGAVFLNGAVAWLDCRMHAELDAGDHVIVLLEIERLETTADTAPLVFHRSRFRSLLEPERAA</sequence>
<evidence type="ECO:0000256" key="1">
    <source>
        <dbReference type="ARBA" id="ARBA00008898"/>
    </source>
</evidence>
<name>A0ABP4H3V5_9PSEU</name>
<feature type="domain" description="Flavin reductase like" evidence="3">
    <location>
        <begin position="18"/>
        <end position="161"/>
    </location>
</feature>
<reference evidence="5" key="1">
    <citation type="journal article" date="2019" name="Int. J. Syst. Evol. Microbiol.">
        <title>The Global Catalogue of Microorganisms (GCM) 10K type strain sequencing project: providing services to taxonomists for standard genome sequencing and annotation.</title>
        <authorList>
            <consortium name="The Broad Institute Genomics Platform"/>
            <consortium name="The Broad Institute Genome Sequencing Center for Infectious Disease"/>
            <person name="Wu L."/>
            <person name="Ma J."/>
        </authorList>
    </citation>
    <scope>NUCLEOTIDE SEQUENCE [LARGE SCALE GENOMIC DNA]</scope>
    <source>
        <strain evidence="5">JCM 13023</strain>
    </source>
</reference>
<protein>
    <submittedName>
        <fullName evidence="4">Flavin reductase family protein</fullName>
    </submittedName>
</protein>
<dbReference type="Gene3D" id="2.30.110.10">
    <property type="entry name" value="Electron Transport, Fmn-binding Protein, Chain A"/>
    <property type="match status" value="1"/>
</dbReference>
<dbReference type="InterPro" id="IPR012349">
    <property type="entry name" value="Split_barrel_FMN-bd"/>
</dbReference>
<dbReference type="InterPro" id="IPR050268">
    <property type="entry name" value="NADH-dep_flavin_reductase"/>
</dbReference>
<proteinExistence type="inferred from homology"/>
<gene>
    <name evidence="4" type="ORF">GCM10009676_39050</name>
</gene>
<dbReference type="InterPro" id="IPR002563">
    <property type="entry name" value="Flavin_Rdtase-like_dom"/>
</dbReference>
<accession>A0ABP4H3V5</accession>
<evidence type="ECO:0000259" key="3">
    <source>
        <dbReference type="SMART" id="SM00903"/>
    </source>
</evidence>
<comment type="similarity">
    <text evidence="1">Belongs to the non-flavoprotein flavin reductase family.</text>
</comment>
<evidence type="ECO:0000256" key="2">
    <source>
        <dbReference type="ARBA" id="ARBA00023002"/>
    </source>
</evidence>
<dbReference type="Proteomes" id="UP001500653">
    <property type="component" value="Unassembled WGS sequence"/>
</dbReference>